<organism evidence="7 8">
    <name type="scientific">Candidatus Nomurabacteria bacterium GW2011_GWF2_40_12</name>
    <dbReference type="NCBI Taxonomy" id="1618776"/>
    <lineage>
        <taxon>Bacteria</taxon>
        <taxon>Candidatus Nomuraibacteriota</taxon>
    </lineage>
</organism>
<name>A0A0G0QMV6_9BACT</name>
<dbReference type="GO" id="GO:0015627">
    <property type="term" value="C:type II protein secretion system complex"/>
    <property type="evidence" value="ECO:0007669"/>
    <property type="project" value="InterPro"/>
</dbReference>
<keyword evidence="5 6" id="KW-0472">Membrane</keyword>
<sequence length="215" mass="23172">MSDQLKNIGFTHTSKFGVVPKGGGFTLIELLVVISIIGLLASVVMTSLNTARAKARDSRRISEIKQIQKALELYIDAHGTLPAPSIYGRSNVSPGFWDGWWDLSTNTAGAGFLSFLVADGFLPKSPVDPQNTPAGHNGVPYSSGARYFYYNVSAGYGYQGGSCILNSGTYLIGATDMEAFSSGPPYPNGSGCDCLWKNSPNMFQNYFDYVICGQY</sequence>
<dbReference type="PANTHER" id="PTHR30093:SF44">
    <property type="entry name" value="TYPE II SECRETION SYSTEM CORE PROTEIN G"/>
    <property type="match status" value="1"/>
</dbReference>
<dbReference type="Gene3D" id="3.30.700.10">
    <property type="entry name" value="Glycoprotein, Type 4 Pilin"/>
    <property type="match status" value="1"/>
</dbReference>
<evidence type="ECO:0008006" key="9">
    <source>
        <dbReference type="Google" id="ProtNLM"/>
    </source>
</evidence>
<gene>
    <name evidence="7" type="ORF">UT78_C0021G0020</name>
</gene>
<dbReference type="Pfam" id="PF07963">
    <property type="entry name" value="N_methyl"/>
    <property type="match status" value="1"/>
</dbReference>
<dbReference type="AlphaFoldDB" id="A0A0G0QMV6"/>
<evidence type="ECO:0000256" key="5">
    <source>
        <dbReference type="ARBA" id="ARBA00023136"/>
    </source>
</evidence>
<dbReference type="PROSITE" id="PS00409">
    <property type="entry name" value="PROKAR_NTER_METHYL"/>
    <property type="match status" value="1"/>
</dbReference>
<dbReference type="Proteomes" id="UP000034301">
    <property type="component" value="Unassembled WGS sequence"/>
</dbReference>
<accession>A0A0G0QMV6</accession>
<comment type="subcellular location">
    <subcellularLocation>
        <location evidence="1">Membrane</location>
        <topology evidence="1">Single-pass membrane protein</topology>
    </subcellularLocation>
</comment>
<feature type="transmembrane region" description="Helical" evidence="6">
    <location>
        <begin position="30"/>
        <end position="51"/>
    </location>
</feature>
<proteinExistence type="predicted"/>
<evidence type="ECO:0000256" key="2">
    <source>
        <dbReference type="ARBA" id="ARBA00022481"/>
    </source>
</evidence>
<dbReference type="InterPro" id="IPR045584">
    <property type="entry name" value="Pilin-like"/>
</dbReference>
<dbReference type="PRINTS" id="PR00813">
    <property type="entry name" value="BCTERIALGSPG"/>
</dbReference>
<dbReference type="EMBL" id="LBYC01000021">
    <property type="protein sequence ID" value="KKR41749.1"/>
    <property type="molecule type" value="Genomic_DNA"/>
</dbReference>
<keyword evidence="3 6" id="KW-0812">Transmembrane</keyword>
<protein>
    <recommendedName>
        <fullName evidence="9">General secretion pathway protein G</fullName>
    </recommendedName>
</protein>
<comment type="caution">
    <text evidence="7">The sequence shown here is derived from an EMBL/GenBank/DDBJ whole genome shotgun (WGS) entry which is preliminary data.</text>
</comment>
<evidence type="ECO:0000256" key="4">
    <source>
        <dbReference type="ARBA" id="ARBA00022989"/>
    </source>
</evidence>
<dbReference type="GO" id="GO:0015628">
    <property type="term" value="P:protein secretion by the type II secretion system"/>
    <property type="evidence" value="ECO:0007669"/>
    <property type="project" value="InterPro"/>
</dbReference>
<evidence type="ECO:0000313" key="7">
    <source>
        <dbReference type="EMBL" id="KKR41749.1"/>
    </source>
</evidence>
<reference evidence="7 8" key="1">
    <citation type="journal article" date="2015" name="Nature">
        <title>rRNA introns, odd ribosomes, and small enigmatic genomes across a large radiation of phyla.</title>
        <authorList>
            <person name="Brown C.T."/>
            <person name="Hug L.A."/>
            <person name="Thomas B.C."/>
            <person name="Sharon I."/>
            <person name="Castelle C.J."/>
            <person name="Singh A."/>
            <person name="Wilkins M.J."/>
            <person name="Williams K.H."/>
            <person name="Banfield J.F."/>
        </authorList>
    </citation>
    <scope>NUCLEOTIDE SEQUENCE [LARGE SCALE GENOMIC DNA]</scope>
</reference>
<dbReference type="InterPro" id="IPR012902">
    <property type="entry name" value="N_methyl_site"/>
</dbReference>
<dbReference type="PANTHER" id="PTHR30093">
    <property type="entry name" value="GENERAL SECRETION PATHWAY PROTEIN G"/>
    <property type="match status" value="1"/>
</dbReference>
<dbReference type="InterPro" id="IPR000983">
    <property type="entry name" value="Bac_GSPG_pilin"/>
</dbReference>
<evidence type="ECO:0000256" key="6">
    <source>
        <dbReference type="SAM" id="Phobius"/>
    </source>
</evidence>
<keyword evidence="2" id="KW-0488">Methylation</keyword>
<keyword evidence="4 6" id="KW-1133">Transmembrane helix</keyword>
<evidence type="ECO:0000313" key="8">
    <source>
        <dbReference type="Proteomes" id="UP000034301"/>
    </source>
</evidence>
<dbReference type="GO" id="GO:0016020">
    <property type="term" value="C:membrane"/>
    <property type="evidence" value="ECO:0007669"/>
    <property type="project" value="UniProtKB-SubCell"/>
</dbReference>
<dbReference type="NCBIfam" id="TIGR02532">
    <property type="entry name" value="IV_pilin_GFxxxE"/>
    <property type="match status" value="1"/>
</dbReference>
<dbReference type="SUPFAM" id="SSF54523">
    <property type="entry name" value="Pili subunits"/>
    <property type="match status" value="1"/>
</dbReference>
<evidence type="ECO:0000256" key="1">
    <source>
        <dbReference type="ARBA" id="ARBA00004167"/>
    </source>
</evidence>
<evidence type="ECO:0000256" key="3">
    <source>
        <dbReference type="ARBA" id="ARBA00022692"/>
    </source>
</evidence>